<reference evidence="1" key="1">
    <citation type="journal article" date="2020" name="Stud. Mycol.">
        <title>101 Dothideomycetes genomes: a test case for predicting lifestyles and emergence of pathogens.</title>
        <authorList>
            <person name="Haridas S."/>
            <person name="Albert R."/>
            <person name="Binder M."/>
            <person name="Bloem J."/>
            <person name="Labutti K."/>
            <person name="Salamov A."/>
            <person name="Andreopoulos B."/>
            <person name="Baker S."/>
            <person name="Barry K."/>
            <person name="Bills G."/>
            <person name="Bluhm B."/>
            <person name="Cannon C."/>
            <person name="Castanera R."/>
            <person name="Culley D."/>
            <person name="Daum C."/>
            <person name="Ezra D."/>
            <person name="Gonzalez J."/>
            <person name="Henrissat B."/>
            <person name="Kuo A."/>
            <person name="Liang C."/>
            <person name="Lipzen A."/>
            <person name="Lutzoni F."/>
            <person name="Magnuson J."/>
            <person name="Mondo S."/>
            <person name="Nolan M."/>
            <person name="Ohm R."/>
            <person name="Pangilinan J."/>
            <person name="Park H.-J."/>
            <person name="Ramirez L."/>
            <person name="Alfaro M."/>
            <person name="Sun H."/>
            <person name="Tritt A."/>
            <person name="Yoshinaga Y."/>
            <person name="Zwiers L.-H."/>
            <person name="Turgeon B."/>
            <person name="Goodwin S."/>
            <person name="Spatafora J."/>
            <person name="Crous P."/>
            <person name="Grigoriev I."/>
        </authorList>
    </citation>
    <scope>NUCLEOTIDE SEQUENCE</scope>
    <source>
        <strain evidence="1">CBS 175.79</strain>
    </source>
</reference>
<dbReference type="EMBL" id="ML978071">
    <property type="protein sequence ID" value="KAF2013866.1"/>
    <property type="molecule type" value="Genomic_DNA"/>
</dbReference>
<dbReference type="AlphaFoldDB" id="A0A6A5XLS9"/>
<dbReference type="GO" id="GO:0032259">
    <property type="term" value="P:methylation"/>
    <property type="evidence" value="ECO:0007669"/>
    <property type="project" value="UniProtKB-KW"/>
</dbReference>
<name>A0A6A5XLS9_9PLEO</name>
<organism evidence="1 2">
    <name type="scientific">Aaosphaeria arxii CBS 175.79</name>
    <dbReference type="NCBI Taxonomy" id="1450172"/>
    <lineage>
        <taxon>Eukaryota</taxon>
        <taxon>Fungi</taxon>
        <taxon>Dikarya</taxon>
        <taxon>Ascomycota</taxon>
        <taxon>Pezizomycotina</taxon>
        <taxon>Dothideomycetes</taxon>
        <taxon>Pleosporomycetidae</taxon>
        <taxon>Pleosporales</taxon>
        <taxon>Pleosporales incertae sedis</taxon>
        <taxon>Aaosphaeria</taxon>
    </lineage>
</organism>
<dbReference type="Proteomes" id="UP000799778">
    <property type="component" value="Unassembled WGS sequence"/>
</dbReference>
<gene>
    <name evidence="1" type="ORF">BU24DRAFT_434761</name>
</gene>
<dbReference type="Pfam" id="PF13489">
    <property type="entry name" value="Methyltransf_23"/>
    <property type="match status" value="1"/>
</dbReference>
<evidence type="ECO:0000313" key="2">
    <source>
        <dbReference type="Proteomes" id="UP000799778"/>
    </source>
</evidence>
<dbReference type="OrthoDB" id="2013972at2759"/>
<evidence type="ECO:0000313" key="1">
    <source>
        <dbReference type="EMBL" id="KAF2013866.1"/>
    </source>
</evidence>
<dbReference type="PANTHER" id="PTHR43591:SF10">
    <property type="entry name" value="ABC TRANSMEMBRANE TYPE-1 DOMAIN-CONTAINING PROTEIN-RELATED"/>
    <property type="match status" value="1"/>
</dbReference>
<dbReference type="PANTHER" id="PTHR43591">
    <property type="entry name" value="METHYLTRANSFERASE"/>
    <property type="match status" value="1"/>
</dbReference>
<dbReference type="Gene3D" id="3.40.50.150">
    <property type="entry name" value="Vaccinia Virus protein VP39"/>
    <property type="match status" value="1"/>
</dbReference>
<proteinExistence type="predicted"/>
<dbReference type="SUPFAM" id="SSF53335">
    <property type="entry name" value="S-adenosyl-L-methionine-dependent methyltransferases"/>
    <property type="match status" value="1"/>
</dbReference>
<keyword evidence="1" id="KW-0489">Methyltransferase</keyword>
<dbReference type="GO" id="GO:0008168">
    <property type="term" value="F:methyltransferase activity"/>
    <property type="evidence" value="ECO:0007669"/>
    <property type="project" value="UniProtKB-KW"/>
</dbReference>
<sequence length="329" mass="37233">MRQLTAIHLTLYPPSPRVSFTTSCNSAITKYPFENGRRYHAFKSGSYPLPNDELELDRLNVVHHMLKKALDDRLFLAPVAADTIHRVLDLGTGTGIWTVEMADKYPQAEFLGNDLSPLQPAWVPPNVRFEVDDIESGWAYSGPFDYIFCRALACAVGDWPKLVRQAYANVRPGGWAEFQDFDMSFYSEDDSYSNESDTAKFMRLLREATRGAGAGKEASPGPRLEQWVRDAGFENIVHQKIKLPLGPWPKDTRQKEVGLFNLSQTLDGLEAFSMRLFTSVLKWEPLEVEVLCAKVRKELKTKDAHRIQDFHVVYGRRPTRASSSTSSSP</sequence>
<keyword evidence="2" id="KW-1185">Reference proteome</keyword>
<keyword evidence="1" id="KW-0808">Transferase</keyword>
<dbReference type="GeneID" id="54287444"/>
<protein>
    <submittedName>
        <fullName evidence="1">S-adenosyl-L-methionine-dependent methyltransferase</fullName>
    </submittedName>
</protein>
<dbReference type="CDD" id="cd02440">
    <property type="entry name" value="AdoMet_MTases"/>
    <property type="match status" value="1"/>
</dbReference>
<dbReference type="RefSeq" id="XP_033382205.1">
    <property type="nucleotide sequence ID" value="XM_033530047.1"/>
</dbReference>
<accession>A0A6A5XLS9</accession>
<dbReference type="InterPro" id="IPR029063">
    <property type="entry name" value="SAM-dependent_MTases_sf"/>
</dbReference>